<accession>A0A1G9ZTY0</accession>
<sequence>MDEMIVKITGAVKHPIMIDPGVWIFDERRVDMDKVFDEEEKSIEEKDFAAMGRAFDEQRKGVNPQTNGNKVTISKKDLTEKSLGIHLTPFIVNAEPESHAERVIVQRINNQEVILPLDKVKTAIAAFSHKGAPLKENGPIHLYMADGSNRYSPITGVTGFTIL</sequence>
<keyword evidence="2" id="KW-1185">Reference proteome</keyword>
<dbReference type="Proteomes" id="UP000198778">
    <property type="component" value="Unassembled WGS sequence"/>
</dbReference>
<evidence type="ECO:0000313" key="1">
    <source>
        <dbReference type="EMBL" id="SDN23986.1"/>
    </source>
</evidence>
<name>A0A1G9ZTY0_9BACI</name>
<protein>
    <recommendedName>
        <fullName evidence="3">Peptidyl-prolyl cis-trans isomerase</fullName>
    </recommendedName>
</protein>
<organism evidence="1 2">
    <name type="scientific">Alkalicoccus daliensis</name>
    <dbReference type="NCBI Taxonomy" id="745820"/>
    <lineage>
        <taxon>Bacteria</taxon>
        <taxon>Bacillati</taxon>
        <taxon>Bacillota</taxon>
        <taxon>Bacilli</taxon>
        <taxon>Bacillales</taxon>
        <taxon>Bacillaceae</taxon>
        <taxon>Alkalicoccus</taxon>
    </lineage>
</organism>
<gene>
    <name evidence="1" type="ORF">SAMN04488053_101215</name>
</gene>
<proteinExistence type="predicted"/>
<reference evidence="2" key="1">
    <citation type="submission" date="2016-10" db="EMBL/GenBank/DDBJ databases">
        <authorList>
            <person name="Varghese N."/>
            <person name="Submissions S."/>
        </authorList>
    </citation>
    <scope>NUCLEOTIDE SEQUENCE [LARGE SCALE GENOMIC DNA]</scope>
    <source>
        <strain evidence="2">CGMCC 1.10369</strain>
    </source>
</reference>
<dbReference type="EMBL" id="FNIL01000001">
    <property type="protein sequence ID" value="SDN23986.1"/>
    <property type="molecule type" value="Genomic_DNA"/>
</dbReference>
<evidence type="ECO:0008006" key="3">
    <source>
        <dbReference type="Google" id="ProtNLM"/>
    </source>
</evidence>
<dbReference type="OrthoDB" id="2404998at2"/>
<dbReference type="RefSeq" id="WP_090839720.1">
    <property type="nucleotide sequence ID" value="NZ_FNIL01000001.1"/>
</dbReference>
<dbReference type="AlphaFoldDB" id="A0A1G9ZTY0"/>
<dbReference type="STRING" id="745820.SAMN04488053_101215"/>
<evidence type="ECO:0000313" key="2">
    <source>
        <dbReference type="Proteomes" id="UP000198778"/>
    </source>
</evidence>